<name>A0A0K0EZR2_STRVS</name>
<evidence type="ECO:0000256" key="2">
    <source>
        <dbReference type="SAM" id="SignalP"/>
    </source>
</evidence>
<evidence type="ECO:0000313" key="4">
    <source>
        <dbReference type="WBParaSite" id="SVE_0202200.1"/>
    </source>
</evidence>
<reference evidence="4" key="2">
    <citation type="submission" date="2015-08" db="UniProtKB">
        <authorList>
            <consortium name="WormBaseParasite"/>
        </authorList>
    </citation>
    <scope>IDENTIFICATION</scope>
</reference>
<organism evidence="3 4">
    <name type="scientific">Strongyloides venezuelensis</name>
    <name type="common">Threadworm</name>
    <dbReference type="NCBI Taxonomy" id="75913"/>
    <lineage>
        <taxon>Eukaryota</taxon>
        <taxon>Metazoa</taxon>
        <taxon>Ecdysozoa</taxon>
        <taxon>Nematoda</taxon>
        <taxon>Chromadorea</taxon>
        <taxon>Rhabditida</taxon>
        <taxon>Tylenchina</taxon>
        <taxon>Panagrolaimomorpha</taxon>
        <taxon>Strongyloidoidea</taxon>
        <taxon>Strongyloididae</taxon>
        <taxon>Strongyloides</taxon>
    </lineage>
</organism>
<feature type="compositionally biased region" description="Basic residues" evidence="1">
    <location>
        <begin position="140"/>
        <end position="211"/>
    </location>
</feature>
<feature type="signal peptide" evidence="2">
    <location>
        <begin position="1"/>
        <end position="26"/>
    </location>
</feature>
<dbReference type="Proteomes" id="UP000035680">
    <property type="component" value="Unassembled WGS sequence"/>
</dbReference>
<evidence type="ECO:0000313" key="3">
    <source>
        <dbReference type="Proteomes" id="UP000035680"/>
    </source>
</evidence>
<keyword evidence="3" id="KW-1185">Reference proteome</keyword>
<accession>A0A0K0EZR2</accession>
<protein>
    <submittedName>
        <fullName evidence="4">Basic tail protein</fullName>
    </submittedName>
</protein>
<feature type="chain" id="PRO_5005329209" evidence="2">
    <location>
        <begin position="27"/>
        <end position="211"/>
    </location>
</feature>
<proteinExistence type="predicted"/>
<feature type="region of interest" description="Disordered" evidence="1">
    <location>
        <begin position="130"/>
        <end position="211"/>
    </location>
</feature>
<dbReference type="AlphaFoldDB" id="A0A0K0EZR2"/>
<reference evidence="3" key="1">
    <citation type="submission" date="2014-07" db="EMBL/GenBank/DDBJ databases">
        <authorList>
            <person name="Martin A.A"/>
            <person name="De Silva N."/>
        </authorList>
    </citation>
    <scope>NUCLEOTIDE SEQUENCE</scope>
</reference>
<dbReference type="WBParaSite" id="SVE_0202200.1">
    <property type="protein sequence ID" value="SVE_0202200.1"/>
    <property type="gene ID" value="SVE_0202200"/>
</dbReference>
<sequence>MKYFISFITLAVANFLSLAEIIAVDGESLYKNRVKWQKFDNKARSLRIAIGAVDKYNKEYGTNYKYRRMEVAEKAVESPLKIRVYFVACSKKCNKKRRKKCVSTKKCCDHFRVTYLKAESGKGFETMVKKLTGPVQTKRPTTKRATTKRPTTARKTTKKSPKTTRRTTTKKPKKTKRPSTKTPKKPKRTKTKKPNGGKGKKPRVQIIIKKN</sequence>
<keyword evidence="2" id="KW-0732">Signal</keyword>
<evidence type="ECO:0000256" key="1">
    <source>
        <dbReference type="SAM" id="MobiDB-lite"/>
    </source>
</evidence>